<dbReference type="AlphaFoldDB" id="A0A200QTS4"/>
<evidence type="ECO:0000313" key="2">
    <source>
        <dbReference type="EMBL" id="OVA13850.1"/>
    </source>
</evidence>
<name>A0A200QTS4_MACCD</name>
<evidence type="ECO:0000259" key="1">
    <source>
        <dbReference type="Pfam" id="PF13966"/>
    </source>
</evidence>
<evidence type="ECO:0000313" key="3">
    <source>
        <dbReference type="Proteomes" id="UP000195402"/>
    </source>
</evidence>
<reference evidence="2 3" key="1">
    <citation type="journal article" date="2017" name="Mol. Plant">
        <title>The Genome of Medicinal Plant Macleaya cordata Provides New Insights into Benzylisoquinoline Alkaloids Metabolism.</title>
        <authorList>
            <person name="Liu X."/>
            <person name="Liu Y."/>
            <person name="Huang P."/>
            <person name="Ma Y."/>
            <person name="Qing Z."/>
            <person name="Tang Q."/>
            <person name="Cao H."/>
            <person name="Cheng P."/>
            <person name="Zheng Y."/>
            <person name="Yuan Z."/>
            <person name="Zhou Y."/>
            <person name="Liu J."/>
            <person name="Tang Z."/>
            <person name="Zhuo Y."/>
            <person name="Zhang Y."/>
            <person name="Yu L."/>
            <person name="Huang J."/>
            <person name="Yang P."/>
            <person name="Peng Q."/>
            <person name="Zhang J."/>
            <person name="Jiang W."/>
            <person name="Zhang Z."/>
            <person name="Lin K."/>
            <person name="Ro D.K."/>
            <person name="Chen X."/>
            <person name="Xiong X."/>
            <person name="Shang Y."/>
            <person name="Huang S."/>
            <person name="Zeng J."/>
        </authorList>
    </citation>
    <scope>NUCLEOTIDE SEQUENCE [LARGE SCALE GENOMIC DNA]</scope>
    <source>
        <strain evidence="3">cv. BLH2017</strain>
        <tissue evidence="2">Root</tissue>
    </source>
</reference>
<dbReference type="Pfam" id="PF13966">
    <property type="entry name" value="zf-RVT"/>
    <property type="match status" value="1"/>
</dbReference>
<organism evidence="2 3">
    <name type="scientific">Macleaya cordata</name>
    <name type="common">Five-seeded plume-poppy</name>
    <name type="synonym">Bocconia cordata</name>
    <dbReference type="NCBI Taxonomy" id="56857"/>
    <lineage>
        <taxon>Eukaryota</taxon>
        <taxon>Viridiplantae</taxon>
        <taxon>Streptophyta</taxon>
        <taxon>Embryophyta</taxon>
        <taxon>Tracheophyta</taxon>
        <taxon>Spermatophyta</taxon>
        <taxon>Magnoliopsida</taxon>
        <taxon>Ranunculales</taxon>
        <taxon>Papaveraceae</taxon>
        <taxon>Papaveroideae</taxon>
        <taxon>Macleaya</taxon>
    </lineage>
</organism>
<accession>A0A200QTS4</accession>
<keyword evidence="2" id="KW-0695">RNA-directed DNA polymerase</keyword>
<feature type="domain" description="Reverse transcriptase zinc-binding" evidence="1">
    <location>
        <begin position="16"/>
        <end position="100"/>
    </location>
</feature>
<comment type="caution">
    <text evidence="2">The sequence shown here is derived from an EMBL/GenBank/DDBJ whole genome shotgun (WGS) entry which is preliminary data.</text>
</comment>
<dbReference type="OrthoDB" id="1221325at2759"/>
<keyword evidence="2" id="KW-0548">Nucleotidyltransferase</keyword>
<protein>
    <submittedName>
        <fullName evidence="2">Reverse transcriptase zinc-binding domain</fullName>
    </submittedName>
</protein>
<keyword evidence="3" id="KW-1185">Reference proteome</keyword>
<dbReference type="InParanoid" id="A0A200QTS4"/>
<sequence length="133" mass="15477">MVKMTPLGKFAKGNLFSTKECYLASAEVGDEVWEDKIFWKKEIPSKVSFMIWFAARNVMPTIDNLRRRGMVFINSCFLYNKEEETVKHLLLHCHISCAVWNYFADSMGLKWVQGNDIIGVMEAWEACKLREQS</sequence>
<proteinExistence type="predicted"/>
<dbReference type="EMBL" id="MVGT01001085">
    <property type="protein sequence ID" value="OVA13850.1"/>
    <property type="molecule type" value="Genomic_DNA"/>
</dbReference>
<keyword evidence="2" id="KW-0808">Transferase</keyword>
<dbReference type="InterPro" id="IPR026960">
    <property type="entry name" value="RVT-Znf"/>
</dbReference>
<gene>
    <name evidence="2" type="ORF">BVC80_1565g10</name>
</gene>
<dbReference type="GO" id="GO:0003964">
    <property type="term" value="F:RNA-directed DNA polymerase activity"/>
    <property type="evidence" value="ECO:0007669"/>
    <property type="project" value="UniProtKB-KW"/>
</dbReference>
<dbReference type="Proteomes" id="UP000195402">
    <property type="component" value="Unassembled WGS sequence"/>
</dbReference>